<name>A0A0S2TFK0_9GAMM</name>
<evidence type="ECO:0000256" key="1">
    <source>
        <dbReference type="SAM" id="SignalP"/>
    </source>
</evidence>
<dbReference type="KEGG" id="tee:Tel_12645"/>
<reference evidence="2" key="1">
    <citation type="submission" date="2015-10" db="EMBL/GenBank/DDBJ databases">
        <title>Description of Candidatus Tenderia electrophaga gen. nov, sp. nov., an Uncultivated Electroautotroph from a Biocathode Enrichment.</title>
        <authorList>
            <person name="Eddie B.J."/>
            <person name="Malanoski A.P."/>
            <person name="Wang Z."/>
            <person name="Hall R.J."/>
            <person name="Oh S.D."/>
            <person name="Heiner C."/>
            <person name="Lin B."/>
            <person name="Strycharz-Glaven S.M."/>
        </authorList>
    </citation>
    <scope>NUCLEOTIDE SEQUENCE [LARGE SCALE GENOMIC DNA]</scope>
    <source>
        <strain evidence="2">NRL1</strain>
    </source>
</reference>
<keyword evidence="1" id="KW-0732">Signal</keyword>
<evidence type="ECO:0000313" key="3">
    <source>
        <dbReference type="Proteomes" id="UP000055136"/>
    </source>
</evidence>
<evidence type="ECO:0000313" key="2">
    <source>
        <dbReference type="EMBL" id="ALP53914.1"/>
    </source>
</evidence>
<dbReference type="AlphaFoldDB" id="A0A0S2TFK0"/>
<gene>
    <name evidence="2" type="ORF">Tel_12645</name>
</gene>
<feature type="signal peptide" evidence="1">
    <location>
        <begin position="1"/>
        <end position="23"/>
    </location>
</feature>
<keyword evidence="3" id="KW-1185">Reference proteome</keyword>
<organism evidence="2 3">
    <name type="scientific">Candidatus Tenderia electrophaga</name>
    <dbReference type="NCBI Taxonomy" id="1748243"/>
    <lineage>
        <taxon>Bacteria</taxon>
        <taxon>Pseudomonadati</taxon>
        <taxon>Pseudomonadota</taxon>
        <taxon>Gammaproteobacteria</taxon>
        <taxon>Candidatus Tenderiales</taxon>
        <taxon>Candidatus Tenderiaceae</taxon>
        <taxon>Candidatus Tenderia</taxon>
    </lineage>
</organism>
<dbReference type="STRING" id="1748243.Tel_12645"/>
<sequence>MRGPYGVSLLVLMCLSGSADLIADETLAEPLSHATAVPLTELESTRGQGGGGGFLQLNDMDLDANLNNNFIQSSTSGNNAISHGAFSDSSGFATVIQNSGNHVIIQNATIVNLKLGE</sequence>
<feature type="chain" id="PRO_5006604946" description="Filamentous haemagglutinin FhaB/tRNA nuclease CdiA-like TPS domain-containing protein" evidence="1">
    <location>
        <begin position="24"/>
        <end position="117"/>
    </location>
</feature>
<proteinExistence type="predicted"/>
<evidence type="ECO:0008006" key="4">
    <source>
        <dbReference type="Google" id="ProtNLM"/>
    </source>
</evidence>
<protein>
    <recommendedName>
        <fullName evidence="4">Filamentous haemagglutinin FhaB/tRNA nuclease CdiA-like TPS domain-containing protein</fullName>
    </recommendedName>
</protein>
<accession>A0A0S2TFK0</accession>
<dbReference type="EMBL" id="CP013099">
    <property type="protein sequence ID" value="ALP53914.1"/>
    <property type="molecule type" value="Genomic_DNA"/>
</dbReference>
<dbReference type="Proteomes" id="UP000055136">
    <property type="component" value="Chromosome"/>
</dbReference>